<protein>
    <submittedName>
        <fullName evidence="2">Extracellular tyrosine-protein kinase PKDCC</fullName>
    </submittedName>
</protein>
<dbReference type="Proteomes" id="UP001233172">
    <property type="component" value="Unassembled WGS sequence"/>
</dbReference>
<feature type="coiled-coil region" evidence="1">
    <location>
        <begin position="40"/>
        <end position="67"/>
    </location>
</feature>
<gene>
    <name evidence="2" type="ORF">Bpfe_009564</name>
</gene>
<proteinExistence type="predicted"/>
<evidence type="ECO:0000313" key="2">
    <source>
        <dbReference type="EMBL" id="KAK0061036.1"/>
    </source>
</evidence>
<organism evidence="2 3">
    <name type="scientific">Biomphalaria pfeifferi</name>
    <name type="common">Bloodfluke planorb</name>
    <name type="synonym">Freshwater snail</name>
    <dbReference type="NCBI Taxonomy" id="112525"/>
    <lineage>
        <taxon>Eukaryota</taxon>
        <taxon>Metazoa</taxon>
        <taxon>Spiralia</taxon>
        <taxon>Lophotrochozoa</taxon>
        <taxon>Mollusca</taxon>
        <taxon>Gastropoda</taxon>
        <taxon>Heterobranchia</taxon>
        <taxon>Euthyneura</taxon>
        <taxon>Panpulmonata</taxon>
        <taxon>Hygrophila</taxon>
        <taxon>Lymnaeoidea</taxon>
        <taxon>Planorbidae</taxon>
        <taxon>Biomphalaria</taxon>
    </lineage>
</organism>
<dbReference type="GO" id="GO:0016301">
    <property type="term" value="F:kinase activity"/>
    <property type="evidence" value="ECO:0007669"/>
    <property type="project" value="UniProtKB-KW"/>
</dbReference>
<feature type="non-terminal residue" evidence="2">
    <location>
        <position position="1"/>
    </location>
</feature>
<reference evidence="2" key="1">
    <citation type="journal article" date="2023" name="PLoS Negl. Trop. Dis.">
        <title>A genome sequence for Biomphalaria pfeifferi, the major vector snail for the human-infecting parasite Schistosoma mansoni.</title>
        <authorList>
            <person name="Bu L."/>
            <person name="Lu L."/>
            <person name="Laidemitt M.R."/>
            <person name="Zhang S.M."/>
            <person name="Mutuku M."/>
            <person name="Mkoji G."/>
            <person name="Steinauer M."/>
            <person name="Loker E.S."/>
        </authorList>
    </citation>
    <scope>NUCLEOTIDE SEQUENCE</scope>
    <source>
        <strain evidence="2">KasaAsao</strain>
    </source>
</reference>
<keyword evidence="2" id="KW-0418">Kinase</keyword>
<reference evidence="2" key="2">
    <citation type="submission" date="2023-04" db="EMBL/GenBank/DDBJ databases">
        <authorList>
            <person name="Bu L."/>
            <person name="Lu L."/>
            <person name="Laidemitt M.R."/>
            <person name="Zhang S.M."/>
            <person name="Mutuku M."/>
            <person name="Mkoji G."/>
            <person name="Steinauer M."/>
            <person name="Loker E.S."/>
        </authorList>
    </citation>
    <scope>NUCLEOTIDE SEQUENCE</scope>
    <source>
        <strain evidence="2">KasaAsao</strain>
        <tissue evidence="2">Whole Snail</tissue>
    </source>
</reference>
<sequence>CVRALCEGFNAKENLKNMNSLVLKRLLFPLSFPENVVPKIGQLNAQLDSLAINAEDLKVQLRTIQQLLGS</sequence>
<comment type="caution">
    <text evidence="2">The sequence shown here is derived from an EMBL/GenBank/DDBJ whole genome shotgun (WGS) entry which is preliminary data.</text>
</comment>
<name>A0AAD8BUS3_BIOPF</name>
<dbReference type="EMBL" id="JASAOG010000032">
    <property type="protein sequence ID" value="KAK0061036.1"/>
    <property type="molecule type" value="Genomic_DNA"/>
</dbReference>
<dbReference type="AlphaFoldDB" id="A0AAD8BUS3"/>
<keyword evidence="2" id="KW-0808">Transferase</keyword>
<keyword evidence="3" id="KW-1185">Reference proteome</keyword>
<evidence type="ECO:0000256" key="1">
    <source>
        <dbReference type="SAM" id="Coils"/>
    </source>
</evidence>
<keyword evidence="1" id="KW-0175">Coiled coil</keyword>
<accession>A0AAD8BUS3</accession>
<evidence type="ECO:0000313" key="3">
    <source>
        <dbReference type="Proteomes" id="UP001233172"/>
    </source>
</evidence>